<dbReference type="OrthoDB" id="410701at2759"/>
<dbReference type="Pfam" id="PF11788">
    <property type="entry name" value="MRP-L46"/>
    <property type="match status" value="1"/>
</dbReference>
<dbReference type="OMA" id="YESPWIL"/>
<dbReference type="FunFam" id="1.10.12.10:FF:000001">
    <property type="entry name" value="Probable enoyl-CoA hydratase, mitochondrial"/>
    <property type="match status" value="1"/>
</dbReference>
<dbReference type="KEGG" id="nai:NECAME_15971"/>
<dbReference type="InterPro" id="IPR015797">
    <property type="entry name" value="NUDIX_hydrolase-like_dom_sf"/>
</dbReference>
<dbReference type="STRING" id="51031.W2SF37"/>
<evidence type="ECO:0000256" key="1">
    <source>
        <dbReference type="ARBA" id="ARBA00005254"/>
    </source>
</evidence>
<dbReference type="Gene3D" id="3.90.79.10">
    <property type="entry name" value="Nucleoside Triphosphate Pyrophosphohydrolase"/>
    <property type="match status" value="1"/>
</dbReference>
<dbReference type="AlphaFoldDB" id="W2SF37"/>
<gene>
    <name evidence="6" type="ORF">NECAME_15971</name>
</gene>
<dbReference type="Pfam" id="PF00378">
    <property type="entry name" value="ECH_1"/>
    <property type="match status" value="1"/>
</dbReference>
<dbReference type="GO" id="GO:0004300">
    <property type="term" value="F:enoyl-CoA hydratase activity"/>
    <property type="evidence" value="ECO:0007669"/>
    <property type="project" value="UniProtKB-ARBA"/>
</dbReference>
<evidence type="ECO:0000313" key="6">
    <source>
        <dbReference type="EMBL" id="ETN68190.1"/>
    </source>
</evidence>
<dbReference type="CDD" id="cd04661">
    <property type="entry name" value="NUDIX_MRP_L46"/>
    <property type="match status" value="1"/>
</dbReference>
<dbReference type="GO" id="GO:0005739">
    <property type="term" value="C:mitochondrion"/>
    <property type="evidence" value="ECO:0007669"/>
    <property type="project" value="TreeGrafter"/>
</dbReference>
<comment type="similarity">
    <text evidence="1 4">Belongs to the enoyl-CoA hydratase/isomerase family.</text>
</comment>
<dbReference type="Gene3D" id="1.10.12.10">
    <property type="entry name" value="Lyase 2-enoyl-coa Hydratase, Chain A, domain 2"/>
    <property type="match status" value="1"/>
</dbReference>
<dbReference type="PANTHER" id="PTHR11941:SF171">
    <property type="entry name" value="SD19268P"/>
    <property type="match status" value="1"/>
</dbReference>
<evidence type="ECO:0000256" key="3">
    <source>
        <dbReference type="ARBA" id="ARBA00035534"/>
    </source>
</evidence>
<dbReference type="InterPro" id="IPR018376">
    <property type="entry name" value="Enoyl-CoA_hyd/isom_CS"/>
</dbReference>
<feature type="domain" description="Large ribosomal subunit protein mL46 N-terminal" evidence="5">
    <location>
        <begin position="198"/>
        <end position="288"/>
    </location>
</feature>
<evidence type="ECO:0000313" key="7">
    <source>
        <dbReference type="Proteomes" id="UP000053676"/>
    </source>
</evidence>
<dbReference type="GO" id="GO:0006635">
    <property type="term" value="P:fatty acid beta-oxidation"/>
    <property type="evidence" value="ECO:0007669"/>
    <property type="project" value="TreeGrafter"/>
</dbReference>
<dbReference type="SUPFAM" id="SSF55811">
    <property type="entry name" value="Nudix"/>
    <property type="match status" value="1"/>
</dbReference>
<dbReference type="InterPro" id="IPR029045">
    <property type="entry name" value="ClpP/crotonase-like_dom_sf"/>
</dbReference>
<dbReference type="InterPro" id="IPR001753">
    <property type="entry name" value="Enoyl-CoA_hydra/iso"/>
</dbReference>
<dbReference type="GO" id="GO:0016853">
    <property type="term" value="F:isomerase activity"/>
    <property type="evidence" value="ECO:0007669"/>
    <property type="project" value="UniProtKB-KW"/>
</dbReference>
<name>W2SF37_NECAM</name>
<protein>
    <recommendedName>
        <fullName evidence="3">39S ribosomal protein L46, mitochondrial</fullName>
    </recommendedName>
</protein>
<dbReference type="Proteomes" id="UP000053676">
    <property type="component" value="Unassembled WGS sequence"/>
</dbReference>
<dbReference type="Gene3D" id="3.90.226.10">
    <property type="entry name" value="2-enoyl-CoA Hydratase, Chain A, domain 1"/>
    <property type="match status" value="1"/>
</dbReference>
<dbReference type="PROSITE" id="PS00166">
    <property type="entry name" value="ENOYL_COA_HYDRATASE"/>
    <property type="match status" value="1"/>
</dbReference>
<evidence type="ECO:0000259" key="5">
    <source>
        <dbReference type="Pfam" id="PF11788"/>
    </source>
</evidence>
<dbReference type="SUPFAM" id="SSF52096">
    <property type="entry name" value="ClpP/crotonase"/>
    <property type="match status" value="1"/>
</dbReference>
<organism evidence="6 7">
    <name type="scientific">Necator americanus</name>
    <name type="common">Human hookworm</name>
    <dbReference type="NCBI Taxonomy" id="51031"/>
    <lineage>
        <taxon>Eukaryota</taxon>
        <taxon>Metazoa</taxon>
        <taxon>Ecdysozoa</taxon>
        <taxon>Nematoda</taxon>
        <taxon>Chromadorea</taxon>
        <taxon>Rhabditida</taxon>
        <taxon>Rhabditina</taxon>
        <taxon>Rhabditomorpha</taxon>
        <taxon>Strongyloidea</taxon>
        <taxon>Ancylostomatidae</taxon>
        <taxon>Bunostominae</taxon>
        <taxon>Necator</taxon>
    </lineage>
</organism>
<dbReference type="InterPro" id="IPR021757">
    <property type="entry name" value="Ribosomal_mL46_N"/>
</dbReference>
<proteinExistence type="inferred from homology"/>
<sequence>MNARNLLGADLKERKSMPVEQVPVFVDSLRASFSELELLPQPVIAAIDGYALGGGLEMALACDIRVASLDSKIGLTETKLAIIPGAGGTQRLTRAVGASMAKELIFTGRMISGEEAHRIGLVNHCTKSDAFSKALEIAREIVPRGPIAVRLSKIAVNTGSEVSLGNGLVVEQQCYAQVIPTKDRLEGMRLSALLRTRWDVVVSVALSRPQIIAPPMTEIEKNFQRLQLEEEREKSLLCDFELKSLSDEKLIAKRAELEREGKELSELDEQIGITNAQIEDEWNKEGEQLMESLGLNNPHSSEDKDERSLRRMLDRKLLLIVRQRMGQANYESPWILPQTKHLSGESLRETAERCLNEIASGVKASIYGNAPFAVFSHKYPKPLKNRLESEGAKIFFYHAVLTPGSQFSPIKDEVVDYKWVVKEEFWSTRSTKKYKACVNSVFLE</sequence>
<keyword evidence="7" id="KW-1185">Reference proteome</keyword>
<keyword evidence="6" id="KW-0413">Isomerase</keyword>
<accession>W2SF37</accession>
<dbReference type="PANTHER" id="PTHR11941">
    <property type="entry name" value="ENOYL-COA HYDRATASE-RELATED"/>
    <property type="match status" value="1"/>
</dbReference>
<dbReference type="InterPro" id="IPR014748">
    <property type="entry name" value="Enoyl-CoA_hydra_C"/>
</dbReference>
<reference evidence="7" key="1">
    <citation type="journal article" date="2014" name="Nat. Genet.">
        <title>Genome of the human hookworm Necator americanus.</title>
        <authorList>
            <person name="Tang Y.T."/>
            <person name="Gao X."/>
            <person name="Rosa B.A."/>
            <person name="Abubucker S."/>
            <person name="Hallsworth-Pepin K."/>
            <person name="Martin J."/>
            <person name="Tyagi R."/>
            <person name="Heizer E."/>
            <person name="Zhang X."/>
            <person name="Bhonagiri-Palsikar V."/>
            <person name="Minx P."/>
            <person name="Warren W.C."/>
            <person name="Wang Q."/>
            <person name="Zhan B."/>
            <person name="Hotez P.J."/>
            <person name="Sternberg P.W."/>
            <person name="Dougall A."/>
            <person name="Gaze S.T."/>
            <person name="Mulvenna J."/>
            <person name="Sotillo J."/>
            <person name="Ranganathan S."/>
            <person name="Rabelo E.M."/>
            <person name="Wilson R.K."/>
            <person name="Felgner P.L."/>
            <person name="Bethony J."/>
            <person name="Hawdon J.M."/>
            <person name="Gasser R.B."/>
            <person name="Loukas A."/>
            <person name="Mitreva M."/>
        </authorList>
    </citation>
    <scope>NUCLEOTIDE SEQUENCE [LARGE SCALE GENOMIC DNA]</scope>
</reference>
<keyword evidence="2" id="KW-0456">Lyase</keyword>
<evidence type="ECO:0000256" key="4">
    <source>
        <dbReference type="RuleBase" id="RU003707"/>
    </source>
</evidence>
<dbReference type="InterPro" id="IPR033650">
    <property type="entry name" value="Ribosomal_mL46_NUDIX"/>
</dbReference>
<dbReference type="EMBL" id="KI669309">
    <property type="protein sequence ID" value="ETN68190.1"/>
    <property type="molecule type" value="Genomic_DNA"/>
</dbReference>
<dbReference type="CDD" id="cd06558">
    <property type="entry name" value="crotonase-like"/>
    <property type="match status" value="1"/>
</dbReference>
<evidence type="ECO:0000256" key="2">
    <source>
        <dbReference type="ARBA" id="ARBA00023239"/>
    </source>
</evidence>